<dbReference type="GO" id="GO:0006865">
    <property type="term" value="P:amino acid transport"/>
    <property type="evidence" value="ECO:0007669"/>
    <property type="project" value="TreeGrafter"/>
</dbReference>
<keyword evidence="5 8" id="KW-0812">Transmembrane</keyword>
<organism evidence="10 11">
    <name type="scientific">Caballeronia choica</name>
    <dbReference type="NCBI Taxonomy" id="326476"/>
    <lineage>
        <taxon>Bacteria</taxon>
        <taxon>Pseudomonadati</taxon>
        <taxon>Pseudomonadota</taxon>
        <taxon>Betaproteobacteria</taxon>
        <taxon>Burkholderiales</taxon>
        <taxon>Burkholderiaceae</taxon>
        <taxon>Caballeronia</taxon>
    </lineage>
</organism>
<evidence type="ECO:0000259" key="9">
    <source>
        <dbReference type="PROSITE" id="PS50928"/>
    </source>
</evidence>
<dbReference type="InterPro" id="IPR043429">
    <property type="entry name" value="ArtM/GltK/GlnP/TcyL/YhdX-like"/>
</dbReference>
<evidence type="ECO:0000256" key="8">
    <source>
        <dbReference type="RuleBase" id="RU363032"/>
    </source>
</evidence>
<feature type="domain" description="ABC transmembrane type-1" evidence="9">
    <location>
        <begin position="23"/>
        <end position="220"/>
    </location>
</feature>
<evidence type="ECO:0000313" key="11">
    <source>
        <dbReference type="Proteomes" id="UP000054770"/>
    </source>
</evidence>
<keyword evidence="4" id="KW-1003">Cell membrane</keyword>
<comment type="subcellular location">
    <subcellularLocation>
        <location evidence="1">Cell inner membrane</location>
        <topology evidence="1">Multi-pass membrane protein</topology>
    </subcellularLocation>
    <subcellularLocation>
        <location evidence="8">Cell membrane</location>
        <topology evidence="8">Multi-pass membrane protein</topology>
    </subcellularLocation>
</comment>
<evidence type="ECO:0000256" key="6">
    <source>
        <dbReference type="ARBA" id="ARBA00022989"/>
    </source>
</evidence>
<dbReference type="CDD" id="cd06261">
    <property type="entry name" value="TM_PBP2"/>
    <property type="match status" value="1"/>
</dbReference>
<dbReference type="InterPro" id="IPR035906">
    <property type="entry name" value="MetI-like_sf"/>
</dbReference>
<comment type="similarity">
    <text evidence="2">Belongs to the binding-protein-dependent transport system permease family. HisMQ subfamily.</text>
</comment>
<keyword evidence="6 8" id="KW-1133">Transmembrane helix</keyword>
<protein>
    <submittedName>
        <fullName evidence="10">Polar amino acid ABC transporter inner membrane subunit</fullName>
    </submittedName>
</protein>
<dbReference type="Proteomes" id="UP000054770">
    <property type="component" value="Unassembled WGS sequence"/>
</dbReference>
<dbReference type="NCBIfam" id="TIGR01726">
    <property type="entry name" value="HEQRo_perm_3TM"/>
    <property type="match status" value="1"/>
</dbReference>
<dbReference type="OrthoDB" id="6534575at2"/>
<dbReference type="Gene3D" id="1.10.3720.10">
    <property type="entry name" value="MetI-like"/>
    <property type="match status" value="1"/>
</dbReference>
<keyword evidence="11" id="KW-1185">Reference proteome</keyword>
<dbReference type="PANTHER" id="PTHR30614:SF47">
    <property type="entry name" value="ABC TRANSPORTER PERMEASE"/>
    <property type="match status" value="1"/>
</dbReference>
<evidence type="ECO:0000256" key="2">
    <source>
        <dbReference type="ARBA" id="ARBA00010072"/>
    </source>
</evidence>
<keyword evidence="3 8" id="KW-0813">Transport</keyword>
<name>A0A158KV40_9BURK</name>
<dbReference type="InterPro" id="IPR010065">
    <property type="entry name" value="AA_ABC_transptr_permease_3TM"/>
</dbReference>
<sequence length="233" mass="25782">MKLHFDVATVLQGDYGAMFLHGIELTLAMTALAWLLSLFVGLLLTLIRMTNNRVATSFVGMYVAYHRNVPMLVQILFWYFGIAAILPAGLQDLLNDYNGQFIFAVIAIGLCSAAYLSEDIRSGLRAIPYGQYEASRALGLNFVKGMRYVVLPQALRNAIPPMVNHTVLLFKNTSLAMAIGAAELTYVTRKIENETFLSFETYLVATVLYLGLSMVIMMAGARLAAHYRIPGVK</sequence>
<feature type="transmembrane region" description="Helical" evidence="8">
    <location>
        <begin position="202"/>
        <end position="225"/>
    </location>
</feature>
<dbReference type="SUPFAM" id="SSF161098">
    <property type="entry name" value="MetI-like"/>
    <property type="match status" value="1"/>
</dbReference>
<dbReference type="RefSeq" id="WP_087649192.1">
    <property type="nucleotide sequence ID" value="NZ_FCON02000164.1"/>
</dbReference>
<proteinExistence type="inferred from homology"/>
<dbReference type="PROSITE" id="PS50928">
    <property type="entry name" value="ABC_TM1"/>
    <property type="match status" value="1"/>
</dbReference>
<dbReference type="InterPro" id="IPR000515">
    <property type="entry name" value="MetI-like"/>
</dbReference>
<evidence type="ECO:0000256" key="3">
    <source>
        <dbReference type="ARBA" id="ARBA00022448"/>
    </source>
</evidence>
<dbReference type="EMBL" id="FCON02000164">
    <property type="protein sequence ID" value="SAL84609.1"/>
    <property type="molecule type" value="Genomic_DNA"/>
</dbReference>
<dbReference type="Pfam" id="PF00528">
    <property type="entry name" value="BPD_transp_1"/>
    <property type="match status" value="1"/>
</dbReference>
<comment type="caution">
    <text evidence="10">The sequence shown here is derived from an EMBL/GenBank/DDBJ whole genome shotgun (WGS) entry which is preliminary data.</text>
</comment>
<reference evidence="10" key="1">
    <citation type="submission" date="2016-01" db="EMBL/GenBank/DDBJ databases">
        <authorList>
            <person name="Peeters C."/>
        </authorList>
    </citation>
    <scope>NUCLEOTIDE SEQUENCE [LARGE SCALE GENOMIC DNA]</scope>
    <source>
        <strain evidence="10">LMG 22940</strain>
    </source>
</reference>
<dbReference type="GO" id="GO:0043190">
    <property type="term" value="C:ATP-binding cassette (ABC) transporter complex"/>
    <property type="evidence" value="ECO:0007669"/>
    <property type="project" value="InterPro"/>
</dbReference>
<feature type="transmembrane region" description="Helical" evidence="8">
    <location>
        <begin position="25"/>
        <end position="47"/>
    </location>
</feature>
<evidence type="ECO:0000256" key="4">
    <source>
        <dbReference type="ARBA" id="ARBA00022475"/>
    </source>
</evidence>
<dbReference type="AlphaFoldDB" id="A0A158KV40"/>
<accession>A0A158KV40</accession>
<feature type="transmembrane region" description="Helical" evidence="8">
    <location>
        <begin position="68"/>
        <end position="91"/>
    </location>
</feature>
<feature type="transmembrane region" description="Helical" evidence="8">
    <location>
        <begin position="97"/>
        <end position="116"/>
    </location>
</feature>
<evidence type="ECO:0000256" key="5">
    <source>
        <dbReference type="ARBA" id="ARBA00022692"/>
    </source>
</evidence>
<gene>
    <name evidence="10" type="ORF">AWB68_07370</name>
</gene>
<evidence type="ECO:0000256" key="7">
    <source>
        <dbReference type="ARBA" id="ARBA00023136"/>
    </source>
</evidence>
<keyword evidence="7 8" id="KW-0472">Membrane</keyword>
<dbReference type="PANTHER" id="PTHR30614">
    <property type="entry name" value="MEMBRANE COMPONENT OF AMINO ACID ABC TRANSPORTER"/>
    <property type="match status" value="1"/>
</dbReference>
<evidence type="ECO:0000256" key="1">
    <source>
        <dbReference type="ARBA" id="ARBA00004429"/>
    </source>
</evidence>
<evidence type="ECO:0000313" key="10">
    <source>
        <dbReference type="EMBL" id="SAL84609.1"/>
    </source>
</evidence>
<dbReference type="GO" id="GO:0022857">
    <property type="term" value="F:transmembrane transporter activity"/>
    <property type="evidence" value="ECO:0007669"/>
    <property type="project" value="InterPro"/>
</dbReference>